<accession>A0ACB7RPM6</accession>
<dbReference type="Proteomes" id="UP000821845">
    <property type="component" value="Chromosome 9"/>
</dbReference>
<dbReference type="EMBL" id="CM023489">
    <property type="protein sequence ID" value="KAH6923328.1"/>
    <property type="molecule type" value="Genomic_DNA"/>
</dbReference>
<evidence type="ECO:0000313" key="2">
    <source>
        <dbReference type="Proteomes" id="UP000821845"/>
    </source>
</evidence>
<proteinExistence type="predicted"/>
<comment type="caution">
    <text evidence="1">The sequence shown here is derived from an EMBL/GenBank/DDBJ whole genome shotgun (WGS) entry which is preliminary data.</text>
</comment>
<sequence length="581" mass="62890">MPRSTSRTRKKDSLTLSPKQVTSEPATSGDQNRDVDVPATHQLLPCGTTVYGHGDFQRLLCCFVILTLIVLQCHNQASSLIARPVVHWCRPPSKFADLSTSRWKNVGIPLDDEGQPSECLVYVHPGHQPNDTETVECDAWDYDSQGYRSARSYWNLVCRRAWLLSLSNVVHMSGAVFVVPVAGFVADAFGRKLVIVSGVTVLLLSTLGTCLTRSFWLHLATRFLNSASAGTVFVVSLTLLYEVAPLAYRVFYVGVSCSLGVFLVDVSLIMLAPFPLSWTVLEAVILSPTALLVLAACAVRESPAWLLVLSRVDEAEAVMLEAARMNDVHRVTARQAMQRLRTDINRSDVTYSYRLMSTAPISESRCARVAGVFVVTFALMLSFDGLAWSSRMREEAAVGIVSVVLSAPSYVSMYLALMTLGRLQFLVAAMALLGGTCILFGVAVTARPRVVGDALLVVAQCCARVLVPATYLYVAELFPTGVRSTALCGAYASGRLGAVVASALALLEDKGYEDLEFAVVGSTVFVGVAVLVWLPETSRGIADVRGTGVAEGDVLKAMQETLDLAPPRTKSKGRRKSKARP</sequence>
<name>A0ACB7RPM6_HYAAI</name>
<gene>
    <name evidence="1" type="ORF">HPB50_027295</name>
</gene>
<keyword evidence="2" id="KW-1185">Reference proteome</keyword>
<protein>
    <submittedName>
        <fullName evidence="1">Uncharacterized protein</fullName>
    </submittedName>
</protein>
<reference evidence="1" key="1">
    <citation type="submission" date="2020-05" db="EMBL/GenBank/DDBJ databases">
        <title>Large-scale comparative analyses of tick genomes elucidate their genetic diversity and vector capacities.</title>
        <authorList>
            <person name="Jia N."/>
            <person name="Wang J."/>
            <person name="Shi W."/>
            <person name="Du L."/>
            <person name="Sun Y."/>
            <person name="Zhan W."/>
            <person name="Jiang J."/>
            <person name="Wang Q."/>
            <person name="Zhang B."/>
            <person name="Ji P."/>
            <person name="Sakyi L.B."/>
            <person name="Cui X."/>
            <person name="Yuan T."/>
            <person name="Jiang B."/>
            <person name="Yang W."/>
            <person name="Lam T.T.-Y."/>
            <person name="Chang Q."/>
            <person name="Ding S."/>
            <person name="Wang X."/>
            <person name="Zhu J."/>
            <person name="Ruan X."/>
            <person name="Zhao L."/>
            <person name="Wei J."/>
            <person name="Que T."/>
            <person name="Du C."/>
            <person name="Cheng J."/>
            <person name="Dai P."/>
            <person name="Han X."/>
            <person name="Huang E."/>
            <person name="Gao Y."/>
            <person name="Liu J."/>
            <person name="Shao H."/>
            <person name="Ye R."/>
            <person name="Li L."/>
            <person name="Wei W."/>
            <person name="Wang X."/>
            <person name="Wang C."/>
            <person name="Yang T."/>
            <person name="Huo Q."/>
            <person name="Li W."/>
            <person name="Guo W."/>
            <person name="Chen H."/>
            <person name="Zhou L."/>
            <person name="Ni X."/>
            <person name="Tian J."/>
            <person name="Zhou Y."/>
            <person name="Sheng Y."/>
            <person name="Liu T."/>
            <person name="Pan Y."/>
            <person name="Xia L."/>
            <person name="Li J."/>
            <person name="Zhao F."/>
            <person name="Cao W."/>
        </authorList>
    </citation>
    <scope>NUCLEOTIDE SEQUENCE</scope>
    <source>
        <strain evidence="1">Hyas-2018</strain>
    </source>
</reference>
<organism evidence="1 2">
    <name type="scientific">Hyalomma asiaticum</name>
    <name type="common">Tick</name>
    <dbReference type="NCBI Taxonomy" id="266040"/>
    <lineage>
        <taxon>Eukaryota</taxon>
        <taxon>Metazoa</taxon>
        <taxon>Ecdysozoa</taxon>
        <taxon>Arthropoda</taxon>
        <taxon>Chelicerata</taxon>
        <taxon>Arachnida</taxon>
        <taxon>Acari</taxon>
        <taxon>Parasitiformes</taxon>
        <taxon>Ixodida</taxon>
        <taxon>Ixodoidea</taxon>
        <taxon>Ixodidae</taxon>
        <taxon>Hyalomminae</taxon>
        <taxon>Hyalomma</taxon>
    </lineage>
</organism>
<evidence type="ECO:0000313" key="1">
    <source>
        <dbReference type="EMBL" id="KAH6923328.1"/>
    </source>
</evidence>